<dbReference type="Proteomes" id="UP000604825">
    <property type="component" value="Unassembled WGS sequence"/>
</dbReference>
<dbReference type="OrthoDB" id="593746at2759"/>
<organism evidence="2 3">
    <name type="scientific">Miscanthus lutarioriparius</name>
    <dbReference type="NCBI Taxonomy" id="422564"/>
    <lineage>
        <taxon>Eukaryota</taxon>
        <taxon>Viridiplantae</taxon>
        <taxon>Streptophyta</taxon>
        <taxon>Embryophyta</taxon>
        <taxon>Tracheophyta</taxon>
        <taxon>Spermatophyta</taxon>
        <taxon>Magnoliopsida</taxon>
        <taxon>Liliopsida</taxon>
        <taxon>Poales</taxon>
        <taxon>Poaceae</taxon>
        <taxon>PACMAD clade</taxon>
        <taxon>Panicoideae</taxon>
        <taxon>Andropogonodae</taxon>
        <taxon>Andropogoneae</taxon>
        <taxon>Saccharinae</taxon>
        <taxon>Miscanthus</taxon>
    </lineage>
</organism>
<sequence>MAVLKIQSIVAVSEDLQITHLPLLHWKAKLKRVAVEGDSLLHVHKKKTLERSTTAEKKPSTLQRFERLADGADSFFRLVVESSGRHLERSVPSSPSLTQSLLAGNSVEFCLQRPGTGSSDLVLLWPWLDPDAEDELQAYLMVAREDEVTWQRNLKMVISFRLSEAANILAIAMGCLDLLPPQFGAAWLAIMGLLHQTLASSQSDRWRSNLSAKSMWCRRMMRDGLPPPVIRVTTFCYALPKAMDNNNGFPLKLACHVSPYLLPEKHSSQFMQVEQNVILETMLPKVEEGFYDDQRQAPVKCKREIWCPQSAMYCSVAPEITQPMTMSKAYLMENSTAPINRKKRRRKSHAMSK</sequence>
<dbReference type="Pfam" id="PF08224">
    <property type="entry name" value="DUF1719"/>
    <property type="match status" value="1"/>
</dbReference>
<dbReference type="InterPro" id="IPR013181">
    <property type="entry name" value="DUF1719"/>
</dbReference>
<dbReference type="PANTHER" id="PTHR33377">
    <property type="entry name" value="OS10G0134700 PROTEIN-RELATED"/>
    <property type="match status" value="1"/>
</dbReference>
<name>A0A811QMR5_9POAL</name>
<evidence type="ECO:0000313" key="2">
    <source>
        <dbReference type="EMBL" id="CAD6257274.1"/>
    </source>
</evidence>
<gene>
    <name evidence="2" type="ORF">NCGR_LOCUS40764</name>
</gene>
<protein>
    <submittedName>
        <fullName evidence="2">Uncharacterized protein</fullName>
    </submittedName>
</protein>
<dbReference type="EMBL" id="CAJGYO010000010">
    <property type="protein sequence ID" value="CAD6257274.1"/>
    <property type="molecule type" value="Genomic_DNA"/>
</dbReference>
<feature type="compositionally biased region" description="Basic residues" evidence="1">
    <location>
        <begin position="340"/>
        <end position="353"/>
    </location>
</feature>
<evidence type="ECO:0000313" key="3">
    <source>
        <dbReference type="Proteomes" id="UP000604825"/>
    </source>
</evidence>
<proteinExistence type="predicted"/>
<dbReference type="PANTHER" id="PTHR33377:SF52">
    <property type="entry name" value="RX N-TERMINAL DOMAIN-CONTAINING PROTEIN"/>
    <property type="match status" value="1"/>
</dbReference>
<evidence type="ECO:0000256" key="1">
    <source>
        <dbReference type="SAM" id="MobiDB-lite"/>
    </source>
</evidence>
<reference evidence="2" key="1">
    <citation type="submission" date="2020-10" db="EMBL/GenBank/DDBJ databases">
        <authorList>
            <person name="Han B."/>
            <person name="Lu T."/>
            <person name="Zhao Q."/>
            <person name="Huang X."/>
            <person name="Zhao Y."/>
        </authorList>
    </citation>
    <scope>NUCLEOTIDE SEQUENCE</scope>
</reference>
<comment type="caution">
    <text evidence="2">The sequence shown here is derived from an EMBL/GenBank/DDBJ whole genome shotgun (WGS) entry which is preliminary data.</text>
</comment>
<dbReference type="AlphaFoldDB" id="A0A811QMR5"/>
<accession>A0A811QMR5</accession>
<dbReference type="SMART" id="SM01157">
    <property type="entry name" value="DUF1719"/>
    <property type="match status" value="1"/>
</dbReference>
<keyword evidence="3" id="KW-1185">Reference proteome</keyword>
<feature type="region of interest" description="Disordered" evidence="1">
    <location>
        <begin position="333"/>
        <end position="353"/>
    </location>
</feature>